<reference evidence="1" key="2">
    <citation type="submission" date="2018-05" db="EMBL/GenBank/DDBJ databases">
        <title>OpunRS2 (Oryza punctata Reference Sequence Version 2).</title>
        <authorList>
            <person name="Zhang J."/>
            <person name="Kudrna D."/>
            <person name="Lee S."/>
            <person name="Talag J."/>
            <person name="Welchert J."/>
            <person name="Wing R.A."/>
        </authorList>
    </citation>
    <scope>NUCLEOTIDE SEQUENCE [LARGE SCALE GENOMIC DNA]</scope>
</reference>
<organism evidence="1">
    <name type="scientific">Oryza punctata</name>
    <name type="common">Red rice</name>
    <dbReference type="NCBI Taxonomy" id="4537"/>
    <lineage>
        <taxon>Eukaryota</taxon>
        <taxon>Viridiplantae</taxon>
        <taxon>Streptophyta</taxon>
        <taxon>Embryophyta</taxon>
        <taxon>Tracheophyta</taxon>
        <taxon>Spermatophyta</taxon>
        <taxon>Magnoliopsida</taxon>
        <taxon>Liliopsida</taxon>
        <taxon>Poales</taxon>
        <taxon>Poaceae</taxon>
        <taxon>BOP clade</taxon>
        <taxon>Oryzoideae</taxon>
        <taxon>Oryzeae</taxon>
        <taxon>Oryzinae</taxon>
        <taxon>Oryza</taxon>
    </lineage>
</organism>
<accession>A0A0E0K3J3</accession>
<evidence type="ECO:0000313" key="1">
    <source>
        <dbReference type="EnsemblPlants" id="OPUNC02G25370.1"/>
    </source>
</evidence>
<dbReference type="AlphaFoldDB" id="A0A0E0K3J3"/>
<dbReference type="EnsemblPlants" id="OPUNC02G25370.1">
    <property type="protein sequence ID" value="OPUNC02G25370.1"/>
    <property type="gene ID" value="OPUNC02G25370"/>
</dbReference>
<dbReference type="HOGENOM" id="CLU_2100889_0_0_1"/>
<sequence length="116" mass="12589">MSIRYATCEITAASTNRRTGHRSSLLIFSGQSLHSNGRLASGCRSARSSVFHLGRISQAAPATRAEELNMEAIWEAEAGETEAASEGHEMLRTTGDLNLVLRKQNPDCQRLELGAC</sequence>
<reference evidence="1" key="1">
    <citation type="submission" date="2015-04" db="UniProtKB">
        <authorList>
            <consortium name="EnsemblPlants"/>
        </authorList>
    </citation>
    <scope>IDENTIFICATION</scope>
</reference>
<dbReference type="Gramene" id="OPUNC02G25370.1">
    <property type="protein sequence ID" value="OPUNC02G25370.1"/>
    <property type="gene ID" value="OPUNC02G25370"/>
</dbReference>
<keyword evidence="2" id="KW-1185">Reference proteome</keyword>
<proteinExistence type="predicted"/>
<name>A0A0E0K3J3_ORYPU</name>
<protein>
    <submittedName>
        <fullName evidence="1">Uncharacterized protein</fullName>
    </submittedName>
</protein>
<evidence type="ECO:0000313" key="2">
    <source>
        <dbReference type="Proteomes" id="UP000026962"/>
    </source>
</evidence>
<dbReference type="Proteomes" id="UP000026962">
    <property type="component" value="Chromosome 2"/>
</dbReference>